<protein>
    <recommendedName>
        <fullName evidence="4">SAP domain-containing protein</fullName>
    </recommendedName>
</protein>
<dbReference type="Pfam" id="PF02037">
    <property type="entry name" value="SAP"/>
    <property type="match status" value="1"/>
</dbReference>
<dbReference type="PANTHER" id="PTHR47934">
    <property type="entry name" value="PENTATRICOPEPTIDE REPEAT-CONTAINING PROTEIN PET309, MITOCHONDRIAL"/>
    <property type="match status" value="1"/>
</dbReference>
<dbReference type="InterPro" id="IPR051114">
    <property type="entry name" value="Mito_RNA_Proc_CCM1"/>
</dbReference>
<sequence length="1065" mass="116181">MRRLWVLAVVPVWSLVGPPVTYRCRLVTVGLTAEAVEELSYRELQAECKERGLRATGKAVELRERLVLALARDAGGDTASDDAEPSDDMLASLLAAGVLTENNDDVILASLLGDDEDSSSAPEPKDDDDILVSLLGGDKESRSATQQQTKDVDILAALGGDDASSGETSEPKDDDILASLLGDVDDENSSGGATQKPKDDDAFVSLVRDDDDDDDDRVASGVFVAEGDGEAVDYAYSSSSSLADEVFGRSDRGPETDLARERLQLAAKSEARHEMVMESWVALCETLFRAREELKVEDGLLVLQACARLGAPEAAERVLKDIELMRGPASVDEWKVVFQVYSRVKRSDEADALAAGAFKRGVFPKSPDGALCRAMLKATVSSKSWRRAVALLREMETRDDVYVGHVDWAFALFAAQRRCVDHGRLGFQRFCKRARYANRRGSDDERKQLLEELEVDPNVVVPAADANAPFEILKEMESFGHVPSSRALLAVASAANHAARPDLALEVLKTITDRFPLDDVLGGAARKVDDAAQQQQQQQQQQQEGPAAAAAGVTVREEENVGFLRQRAYTNALGALKRAALVLWEAAPPRGEDSLFVRVRRRQLAETAVTAVERMIEAGDASDEDMTEQAFVLGAATCARCLDPENAAAVLTTSKRRAARHATARWPSIRVYNAVLSAYEIAGRTDDAERLLSDIDPRTYDQGTYNVCLKVCAKRGDYRRAQEVINEMSSPGSAVRPDVISYTTAILACCPSKPGGRKKVKPNDARRVKCALRILDQALAANCVNDVTLRTTVRACVGVPSDPPPSDADAEHVVAVFDRLRRRGMSPPDLDSQTRARIADAVRAGPSPRGPLDSRDFRATKQVFAYVWDEDYDSLRGGGFRSRGFEGSDGGTSRRFRRGDATDGGRFRGGENERRGGANARFNRDFLEDRTIGSFFGDGGNRRPFYSNRDGNARYNNRPTKSYDRGDNRGDRKNRRPYDADENDASRLGGRGSSNSRYGGRGYDNYDTRNGGRRQPRSIDGEDDELSAFVSGLGSSPGDSSGENDDDDDPFGLFTEIFGESTAGQ</sequence>
<feature type="region of interest" description="Disordered" evidence="2">
    <location>
        <begin position="879"/>
        <end position="920"/>
    </location>
</feature>
<dbReference type="Proteomes" id="UP001230188">
    <property type="component" value="Unassembled WGS sequence"/>
</dbReference>
<feature type="compositionally biased region" description="Basic and acidic residues" evidence="2">
    <location>
        <begin position="898"/>
        <end position="920"/>
    </location>
</feature>
<dbReference type="Pfam" id="PF01535">
    <property type="entry name" value="PPR"/>
    <property type="match status" value="2"/>
</dbReference>
<organism evidence="5 6">
    <name type="scientific">Chrysophaeum taylorii</name>
    <dbReference type="NCBI Taxonomy" id="2483200"/>
    <lineage>
        <taxon>Eukaryota</taxon>
        <taxon>Sar</taxon>
        <taxon>Stramenopiles</taxon>
        <taxon>Ochrophyta</taxon>
        <taxon>Pelagophyceae</taxon>
        <taxon>Pelagomonadales</taxon>
        <taxon>Pelagomonadaceae</taxon>
        <taxon>Chrysophaeum</taxon>
    </lineage>
</organism>
<dbReference type="PANTHER" id="PTHR47934:SF6">
    <property type="entry name" value="MITOCHONDRIAL GROUP I INTRON SPLICING FACTOR CCM1-RELATED"/>
    <property type="match status" value="1"/>
</dbReference>
<dbReference type="AlphaFoldDB" id="A0AAD7UC07"/>
<feature type="compositionally biased region" description="Low complexity" evidence="2">
    <location>
        <begin position="1031"/>
        <end position="1041"/>
    </location>
</feature>
<keyword evidence="6" id="KW-1185">Reference proteome</keyword>
<name>A0AAD7UC07_9STRA</name>
<feature type="compositionally biased region" description="Basic and acidic residues" evidence="2">
    <location>
        <begin position="961"/>
        <end position="979"/>
    </location>
</feature>
<feature type="domain" description="SAP" evidence="4">
    <location>
        <begin position="36"/>
        <end position="70"/>
    </location>
</feature>
<dbReference type="GO" id="GO:0006396">
    <property type="term" value="P:RNA processing"/>
    <property type="evidence" value="ECO:0007669"/>
    <property type="project" value="TreeGrafter"/>
</dbReference>
<evidence type="ECO:0000256" key="3">
    <source>
        <dbReference type="SAM" id="SignalP"/>
    </source>
</evidence>
<feature type="region of interest" description="Disordered" evidence="2">
    <location>
        <begin position="937"/>
        <end position="1065"/>
    </location>
</feature>
<dbReference type="Gene3D" id="1.25.40.10">
    <property type="entry name" value="Tetratricopeptide repeat domain"/>
    <property type="match status" value="2"/>
</dbReference>
<dbReference type="GO" id="GO:0005739">
    <property type="term" value="C:mitochondrion"/>
    <property type="evidence" value="ECO:0007669"/>
    <property type="project" value="TreeGrafter"/>
</dbReference>
<feature type="region of interest" description="Disordered" evidence="2">
    <location>
        <begin position="182"/>
        <end position="201"/>
    </location>
</feature>
<dbReference type="PROSITE" id="PS50800">
    <property type="entry name" value="SAP"/>
    <property type="match status" value="1"/>
</dbReference>
<proteinExistence type="predicted"/>
<accession>A0AAD7UC07</accession>
<evidence type="ECO:0000313" key="6">
    <source>
        <dbReference type="Proteomes" id="UP001230188"/>
    </source>
</evidence>
<reference evidence="5" key="1">
    <citation type="submission" date="2023-01" db="EMBL/GenBank/DDBJ databases">
        <title>Metagenome sequencing of chrysophaentin producing Chrysophaeum taylorii.</title>
        <authorList>
            <person name="Davison J."/>
            <person name="Bewley C."/>
        </authorList>
    </citation>
    <scope>NUCLEOTIDE SEQUENCE</scope>
    <source>
        <strain evidence="5">NIES-1699</strain>
    </source>
</reference>
<dbReference type="GO" id="GO:0007005">
    <property type="term" value="P:mitochondrion organization"/>
    <property type="evidence" value="ECO:0007669"/>
    <property type="project" value="TreeGrafter"/>
</dbReference>
<comment type="caution">
    <text evidence="5">The sequence shown here is derived from an EMBL/GenBank/DDBJ whole genome shotgun (WGS) entry which is preliminary data.</text>
</comment>
<dbReference type="EMBL" id="JAQMWT010000404">
    <property type="protein sequence ID" value="KAJ8601773.1"/>
    <property type="molecule type" value="Genomic_DNA"/>
</dbReference>
<feature type="chain" id="PRO_5042061641" description="SAP domain-containing protein" evidence="3">
    <location>
        <begin position="24"/>
        <end position="1065"/>
    </location>
</feature>
<dbReference type="InterPro" id="IPR002885">
    <property type="entry name" value="PPR_rpt"/>
</dbReference>
<feature type="repeat" description="PPR" evidence="1">
    <location>
        <begin position="701"/>
        <end position="735"/>
    </location>
</feature>
<evidence type="ECO:0000256" key="2">
    <source>
        <dbReference type="SAM" id="MobiDB-lite"/>
    </source>
</evidence>
<dbReference type="SMART" id="SM00513">
    <property type="entry name" value="SAP"/>
    <property type="match status" value="1"/>
</dbReference>
<dbReference type="PROSITE" id="PS51375">
    <property type="entry name" value="PPR"/>
    <property type="match status" value="1"/>
</dbReference>
<evidence type="ECO:0000313" key="5">
    <source>
        <dbReference type="EMBL" id="KAJ8601773.1"/>
    </source>
</evidence>
<dbReference type="InterPro" id="IPR003034">
    <property type="entry name" value="SAP_dom"/>
</dbReference>
<dbReference type="InterPro" id="IPR011990">
    <property type="entry name" value="TPR-like_helical_dom_sf"/>
</dbReference>
<evidence type="ECO:0000256" key="1">
    <source>
        <dbReference type="PROSITE-ProRule" id="PRU00708"/>
    </source>
</evidence>
<gene>
    <name evidence="5" type="ORF">CTAYLR_006828</name>
</gene>
<dbReference type="GO" id="GO:0003729">
    <property type="term" value="F:mRNA binding"/>
    <property type="evidence" value="ECO:0007669"/>
    <property type="project" value="TreeGrafter"/>
</dbReference>
<keyword evidence="3" id="KW-0732">Signal</keyword>
<feature type="signal peptide" evidence="3">
    <location>
        <begin position="1"/>
        <end position="23"/>
    </location>
</feature>
<evidence type="ECO:0000259" key="4">
    <source>
        <dbReference type="PROSITE" id="PS50800"/>
    </source>
</evidence>